<accession>A0A380CPR9</accession>
<keyword evidence="3" id="KW-0732">Signal</keyword>
<dbReference type="AlphaFoldDB" id="A0A380CPR9"/>
<evidence type="ECO:0000256" key="2">
    <source>
        <dbReference type="ARBA" id="ARBA00006275"/>
    </source>
</evidence>
<evidence type="ECO:0000259" key="7">
    <source>
        <dbReference type="Pfam" id="PF14322"/>
    </source>
</evidence>
<organism evidence="8 9">
    <name type="scientific">Sphingobacterium spiritivorum</name>
    <name type="common">Flavobacterium spiritivorum</name>
    <dbReference type="NCBI Taxonomy" id="258"/>
    <lineage>
        <taxon>Bacteria</taxon>
        <taxon>Pseudomonadati</taxon>
        <taxon>Bacteroidota</taxon>
        <taxon>Sphingobacteriia</taxon>
        <taxon>Sphingobacteriales</taxon>
        <taxon>Sphingobacteriaceae</taxon>
        <taxon>Sphingobacterium</taxon>
    </lineage>
</organism>
<feature type="domain" description="SusD-like N-terminal" evidence="7">
    <location>
        <begin position="43"/>
        <end position="234"/>
    </location>
</feature>
<dbReference type="Gene3D" id="1.25.40.390">
    <property type="match status" value="1"/>
</dbReference>
<dbReference type="InterPro" id="IPR012944">
    <property type="entry name" value="SusD_RagB_dom"/>
</dbReference>
<dbReference type="SUPFAM" id="SSF48452">
    <property type="entry name" value="TPR-like"/>
    <property type="match status" value="1"/>
</dbReference>
<dbReference type="Gene3D" id="2.20.20.130">
    <property type="match status" value="1"/>
</dbReference>
<dbReference type="GO" id="GO:0009279">
    <property type="term" value="C:cell outer membrane"/>
    <property type="evidence" value="ECO:0007669"/>
    <property type="project" value="UniProtKB-SubCell"/>
</dbReference>
<dbReference type="Pfam" id="PF14322">
    <property type="entry name" value="SusD-like_3"/>
    <property type="match status" value="1"/>
</dbReference>
<dbReference type="PROSITE" id="PS51257">
    <property type="entry name" value="PROKAR_LIPOPROTEIN"/>
    <property type="match status" value="1"/>
</dbReference>
<evidence type="ECO:0000313" key="9">
    <source>
        <dbReference type="Proteomes" id="UP000254893"/>
    </source>
</evidence>
<dbReference type="InterPro" id="IPR033985">
    <property type="entry name" value="SusD-like_N"/>
</dbReference>
<feature type="domain" description="RagB/SusD" evidence="6">
    <location>
        <begin position="357"/>
        <end position="480"/>
    </location>
</feature>
<keyword evidence="4" id="KW-0472">Membrane</keyword>
<dbReference type="Pfam" id="PF07980">
    <property type="entry name" value="SusD_RagB"/>
    <property type="match status" value="1"/>
</dbReference>
<evidence type="ECO:0000256" key="5">
    <source>
        <dbReference type="ARBA" id="ARBA00023237"/>
    </source>
</evidence>
<evidence type="ECO:0000256" key="4">
    <source>
        <dbReference type="ARBA" id="ARBA00023136"/>
    </source>
</evidence>
<protein>
    <submittedName>
        <fullName evidence="8">SusD family</fullName>
    </submittedName>
</protein>
<proteinExistence type="inferred from homology"/>
<comment type="subcellular location">
    <subcellularLocation>
        <location evidence="1">Cell outer membrane</location>
    </subcellularLocation>
</comment>
<dbReference type="InterPro" id="IPR011990">
    <property type="entry name" value="TPR-like_helical_dom_sf"/>
</dbReference>
<evidence type="ECO:0000256" key="3">
    <source>
        <dbReference type="ARBA" id="ARBA00022729"/>
    </source>
</evidence>
<name>A0A380CPR9_SPHSI</name>
<dbReference type="RefSeq" id="WP_115171260.1">
    <property type="nucleotide sequence ID" value="NZ_UGYW01000002.1"/>
</dbReference>
<reference evidence="8 9" key="1">
    <citation type="submission" date="2018-06" db="EMBL/GenBank/DDBJ databases">
        <authorList>
            <consortium name="Pathogen Informatics"/>
            <person name="Doyle S."/>
        </authorList>
    </citation>
    <scope>NUCLEOTIDE SEQUENCE [LARGE SCALE GENOMIC DNA]</scope>
    <source>
        <strain evidence="8 9">NCTC11388</strain>
    </source>
</reference>
<comment type="similarity">
    <text evidence="2">Belongs to the SusD family.</text>
</comment>
<dbReference type="Gene3D" id="1.25.40.900">
    <property type="match status" value="1"/>
</dbReference>
<keyword evidence="5" id="KW-0998">Cell outer membrane</keyword>
<evidence type="ECO:0000313" key="8">
    <source>
        <dbReference type="EMBL" id="SUJ26157.1"/>
    </source>
</evidence>
<evidence type="ECO:0000256" key="1">
    <source>
        <dbReference type="ARBA" id="ARBA00004442"/>
    </source>
</evidence>
<dbReference type="Proteomes" id="UP000254893">
    <property type="component" value="Unassembled WGS sequence"/>
</dbReference>
<dbReference type="EMBL" id="UGYW01000002">
    <property type="protein sequence ID" value="SUJ26157.1"/>
    <property type="molecule type" value="Genomic_DNA"/>
</dbReference>
<evidence type="ECO:0000259" key="6">
    <source>
        <dbReference type="Pfam" id="PF07980"/>
    </source>
</evidence>
<gene>
    <name evidence="8" type="ORF">NCTC11388_03887</name>
</gene>
<sequence>MKLLLYSSIAATLILSSCGKSFLEVDPIGKLGKEQVFRDIVGLKNALDGSYNLMARYHMNEYGVYGDLRGDDVAFRTGISSPVMQTEFNYVANDQDEAGATRLMWGNGYAALNNINNIINGAEPFLESSIDKAQATSILGQALLLRALCNFDMTNIYAQQYNYSPDASHLGIPILLKTPPAGTHVARESVSAVYAQILADIEQCIQLLSQNPNVPTKIYASVDAAKALRARIYLYMGQYQNVVNQTSELITPNKYPLVSSADYKKMFTATAQRTDYTSIASEVIWQFNLEKYAKGTVQHLFSEPVEYQYYAAPGYVSLFSTQDIRKTMLQIDPATNYYRSIKYGKEDGVINDNWPLNVKVVRSAELYLNRAEANFRLGKYEEAVFDIKIIQARANNVPPDQITITYTTPEELFAIIKLERRKELGFENQRIYDIMRYKESLNRGTGCTSNLCQLTYPNDRFIMPIPRSELDINPLMQPNPTVNQ</sequence>